<evidence type="ECO:0000256" key="7">
    <source>
        <dbReference type="ARBA" id="ARBA00022741"/>
    </source>
</evidence>
<dbReference type="SMART" id="SM00387">
    <property type="entry name" value="HATPase_c"/>
    <property type="match status" value="1"/>
</dbReference>
<dbReference type="KEGG" id="smur:BWP33_02185"/>
<evidence type="ECO:0000256" key="8">
    <source>
        <dbReference type="ARBA" id="ARBA00022777"/>
    </source>
</evidence>
<keyword evidence="9" id="KW-0067">ATP-binding</keyword>
<dbReference type="eggNOG" id="COG2205">
    <property type="taxonomic scope" value="Bacteria"/>
</dbReference>
<protein>
    <recommendedName>
        <fullName evidence="3">histidine kinase</fullName>
        <ecNumber evidence="3">2.7.13.3</ecNumber>
    </recommendedName>
</protein>
<evidence type="ECO:0000256" key="3">
    <source>
        <dbReference type="ARBA" id="ARBA00012438"/>
    </source>
</evidence>
<dbReference type="InterPro" id="IPR036890">
    <property type="entry name" value="HATPase_C_sf"/>
</dbReference>
<dbReference type="EMBL" id="ADCY02000001">
    <property type="protein sequence ID" value="EFG31682.2"/>
    <property type="molecule type" value="Genomic_DNA"/>
</dbReference>
<accession>V9HM71</accession>
<dbReference type="Pfam" id="PF00512">
    <property type="entry name" value="HisKA"/>
    <property type="match status" value="1"/>
</dbReference>
<dbReference type="EC" id="2.7.13.3" evidence="3"/>
<dbReference type="SMART" id="SM00388">
    <property type="entry name" value="HisKA"/>
    <property type="match status" value="1"/>
</dbReference>
<dbReference type="OrthoDB" id="8583694at2"/>
<reference evidence="15 16" key="2">
    <citation type="submission" date="2011-10" db="EMBL/GenBank/DDBJ databases">
        <title>The Genome Sequence of Simonsiella muelleri ATCC 29453.</title>
        <authorList>
            <consortium name="The Broad Institute Genome Sequencing Platform"/>
            <consortium name="The Broad Institute Genome Sequencing Center for Infectious Disease"/>
            <person name="Earl A."/>
            <person name="Ward D."/>
            <person name="Feldgarden M."/>
            <person name="Gevers D."/>
            <person name="Izard J."/>
            <person name="Baranova O.V."/>
            <person name="Blanton J.M."/>
            <person name="Tanner A.C."/>
            <person name="Dewhirst F."/>
            <person name="Young S.K."/>
            <person name="Zeng Q."/>
            <person name="Gargeya S."/>
            <person name="Fitzgerald M."/>
            <person name="Haas B."/>
            <person name="Abouelleil A."/>
            <person name="Alvarado L."/>
            <person name="Arachchi H.M."/>
            <person name="Berlin A."/>
            <person name="Brown A."/>
            <person name="Chapman S.B."/>
            <person name="Chen Z."/>
            <person name="Dunbar C."/>
            <person name="Freedman E."/>
            <person name="Gearin G."/>
            <person name="Goldberg J."/>
            <person name="Griggs A."/>
            <person name="Gujja S."/>
            <person name="Heiman D."/>
            <person name="Howarth C."/>
            <person name="Larson L."/>
            <person name="Lui A."/>
            <person name="MacDonald P.J.P."/>
            <person name="Montmayeur A."/>
            <person name="Murphy C."/>
            <person name="Neiman D."/>
            <person name="Pearson M."/>
            <person name="Priest M."/>
            <person name="Roberts A."/>
            <person name="Saif S."/>
            <person name="Shea T."/>
            <person name="Shenoy N."/>
            <person name="Sisk P."/>
            <person name="Stolte C."/>
            <person name="Sykes S."/>
            <person name="Wortman J."/>
            <person name="Nusbaum C."/>
            <person name="Birren B."/>
        </authorList>
    </citation>
    <scope>NUCLEOTIDE SEQUENCE [LARGE SCALE GENOMIC DNA]</scope>
    <source>
        <strain evidence="15 16">ATCC 29453</strain>
    </source>
</reference>
<dbReference type="PROSITE" id="PS50885">
    <property type="entry name" value="HAMP"/>
    <property type="match status" value="1"/>
</dbReference>
<evidence type="ECO:0000256" key="1">
    <source>
        <dbReference type="ARBA" id="ARBA00000085"/>
    </source>
</evidence>
<comment type="caution">
    <text evidence="15">The sequence shown here is derived from an EMBL/GenBank/DDBJ whole genome shotgun (WGS) entry which is preliminary data.</text>
</comment>
<evidence type="ECO:0000256" key="2">
    <source>
        <dbReference type="ARBA" id="ARBA00004141"/>
    </source>
</evidence>
<dbReference type="InterPro" id="IPR003660">
    <property type="entry name" value="HAMP_dom"/>
</dbReference>
<dbReference type="CDD" id="cd00082">
    <property type="entry name" value="HisKA"/>
    <property type="match status" value="1"/>
</dbReference>
<evidence type="ECO:0000313" key="15">
    <source>
        <dbReference type="EMBL" id="EFG31682.2"/>
    </source>
</evidence>
<dbReference type="Pfam" id="PF02518">
    <property type="entry name" value="HATPase_c"/>
    <property type="match status" value="1"/>
</dbReference>
<evidence type="ECO:0000256" key="9">
    <source>
        <dbReference type="ARBA" id="ARBA00022840"/>
    </source>
</evidence>
<dbReference type="STRING" id="641147.HMPREF9021_00077"/>
<evidence type="ECO:0000256" key="11">
    <source>
        <dbReference type="ARBA" id="ARBA00023012"/>
    </source>
</evidence>
<feature type="domain" description="HAMP" evidence="14">
    <location>
        <begin position="167"/>
        <end position="218"/>
    </location>
</feature>
<sequence>MAVSSLKRRLIVPLGAGFTIIWLAACIGGAINIVSEINDAEDSRMQQLAHTLMLISDRLPQYTNAITHDDDDNGFAIWHHDKLLLADSEGEHIPFQAASTTKDSHQWWQPNAWRYIYLHDAQTHFTVAVSQRWEERYESMYDNIWLQFILLLIALPIILGLIWHSIYRGLQPLNLLAKQLQQRQGNHLTPISENVPAETLPLVQSFNRLLERASIAMQRERRFSADAAHELRSPLAALKIQTEVLAMSETAEEREHHIQQIINSLERASHLTDQLLILSRLDPMDTLPETEPLNWDNLARQSLSLVNPSAREKHIRLKYEAHSGSLKLPKFGSPLLVQLMLRNLLDNAIKYSPEYTTVTLQIHETAISITDEGKGIAIEHMSHIRDRFYRPAGQTQNGSGLGLSIVETAATLHNMSLNLKNLPTHGLCAELTLLMP</sequence>
<dbReference type="RefSeq" id="WP_002641007.1">
    <property type="nucleotide sequence ID" value="NZ_CP019448.1"/>
</dbReference>
<dbReference type="GO" id="GO:0000155">
    <property type="term" value="F:phosphorelay sensor kinase activity"/>
    <property type="evidence" value="ECO:0007669"/>
    <property type="project" value="InterPro"/>
</dbReference>
<feature type="transmembrane region" description="Helical" evidence="12">
    <location>
        <begin position="12"/>
        <end position="35"/>
    </location>
</feature>
<dbReference type="HOGENOM" id="CLU_000445_89_37_4"/>
<dbReference type="InterPro" id="IPR036097">
    <property type="entry name" value="HisK_dim/P_sf"/>
</dbReference>
<keyword evidence="16" id="KW-1185">Reference proteome</keyword>
<dbReference type="PANTHER" id="PTHR45436:SF14">
    <property type="entry name" value="SENSOR PROTEIN QSEC"/>
    <property type="match status" value="1"/>
</dbReference>
<dbReference type="SUPFAM" id="SSF55874">
    <property type="entry name" value="ATPase domain of HSP90 chaperone/DNA topoisomerase II/histidine kinase"/>
    <property type="match status" value="1"/>
</dbReference>
<evidence type="ECO:0000313" key="16">
    <source>
        <dbReference type="Proteomes" id="UP000017813"/>
    </source>
</evidence>
<dbReference type="GO" id="GO:0005524">
    <property type="term" value="F:ATP binding"/>
    <property type="evidence" value="ECO:0007669"/>
    <property type="project" value="UniProtKB-KW"/>
</dbReference>
<gene>
    <name evidence="15" type="ORF">HMPREF9021_00077</name>
</gene>
<organism evidence="15 16">
    <name type="scientific">Simonsiella muelleri ATCC 29453</name>
    <dbReference type="NCBI Taxonomy" id="641147"/>
    <lineage>
        <taxon>Bacteria</taxon>
        <taxon>Pseudomonadati</taxon>
        <taxon>Pseudomonadota</taxon>
        <taxon>Betaproteobacteria</taxon>
        <taxon>Neisseriales</taxon>
        <taxon>Neisseriaceae</taxon>
        <taxon>Simonsiella</taxon>
    </lineage>
</organism>
<keyword evidence="7" id="KW-0547">Nucleotide-binding</keyword>
<keyword evidence="4" id="KW-0597">Phosphoprotein</keyword>
<keyword evidence="11" id="KW-0902">Two-component regulatory system</keyword>
<dbReference type="InterPro" id="IPR005467">
    <property type="entry name" value="His_kinase_dom"/>
</dbReference>
<keyword evidence="6 12" id="KW-0812">Transmembrane</keyword>
<comment type="subcellular location">
    <subcellularLocation>
        <location evidence="2">Membrane</location>
        <topology evidence="2">Multi-pass membrane protein</topology>
    </subcellularLocation>
</comment>
<evidence type="ECO:0000256" key="4">
    <source>
        <dbReference type="ARBA" id="ARBA00022553"/>
    </source>
</evidence>
<dbReference type="SUPFAM" id="SSF47384">
    <property type="entry name" value="Homodimeric domain of signal transducing histidine kinase"/>
    <property type="match status" value="1"/>
</dbReference>
<reference evidence="15 16" key="1">
    <citation type="submission" date="2010-03" db="EMBL/GenBank/DDBJ databases">
        <authorList>
            <consortium name="The Broad Institute Genome Sequencing Platform"/>
            <person name="Ward D."/>
            <person name="Earl A."/>
            <person name="Feldgarden M."/>
            <person name="Gevers D."/>
            <person name="Young S."/>
            <person name="Zeng Q."/>
            <person name="Koehrsen M."/>
            <person name="Alvarado L."/>
            <person name="Berlin A.M."/>
            <person name="Borenstein D."/>
            <person name="Chapman S.B."/>
            <person name="Chen Z."/>
            <person name="Engels R."/>
            <person name="Freedman E."/>
            <person name="Gellesch M."/>
            <person name="Goldberg J."/>
            <person name="Griggs A."/>
            <person name="Gujja S."/>
            <person name="Heilman E.R."/>
            <person name="Heiman D.I."/>
            <person name="Hepburn T.A."/>
            <person name="Howarth C."/>
            <person name="Jen D."/>
            <person name="Larson L."/>
            <person name="Mehta T."/>
            <person name="Park D."/>
            <person name="Pearson M."/>
            <person name="Richards J."/>
            <person name="Roberts A."/>
            <person name="Saif S."/>
            <person name="Shea T.D."/>
            <person name="Shenoy N."/>
            <person name="Sisk P."/>
            <person name="Stolte C."/>
            <person name="Sykes S.N."/>
            <person name="Walk T."/>
            <person name="White J."/>
            <person name="Yandava C."/>
            <person name="Izard J."/>
            <person name="Baranova O.V."/>
            <person name="Blanton J.M."/>
            <person name="Tanner A.C."/>
            <person name="Dewhirst F."/>
            <person name="Haas B."/>
            <person name="Nusbaum C."/>
            <person name="Birren B."/>
        </authorList>
    </citation>
    <scope>NUCLEOTIDE SEQUENCE [LARGE SCALE GENOMIC DNA]</scope>
    <source>
        <strain evidence="15 16">ATCC 29453</strain>
    </source>
</reference>
<evidence type="ECO:0000256" key="6">
    <source>
        <dbReference type="ARBA" id="ARBA00022692"/>
    </source>
</evidence>
<keyword evidence="5" id="KW-0808">Transferase</keyword>
<dbReference type="PROSITE" id="PS51257">
    <property type="entry name" value="PROKAR_LIPOPROTEIN"/>
    <property type="match status" value="1"/>
</dbReference>
<dbReference type="InterPro" id="IPR003661">
    <property type="entry name" value="HisK_dim/P_dom"/>
</dbReference>
<dbReference type="Proteomes" id="UP000017813">
    <property type="component" value="Unassembled WGS sequence"/>
</dbReference>
<evidence type="ECO:0000256" key="5">
    <source>
        <dbReference type="ARBA" id="ARBA00022679"/>
    </source>
</evidence>
<evidence type="ECO:0000256" key="12">
    <source>
        <dbReference type="SAM" id="Phobius"/>
    </source>
</evidence>
<evidence type="ECO:0000256" key="10">
    <source>
        <dbReference type="ARBA" id="ARBA00022989"/>
    </source>
</evidence>
<feature type="transmembrane region" description="Helical" evidence="12">
    <location>
        <begin position="144"/>
        <end position="163"/>
    </location>
</feature>
<proteinExistence type="predicted"/>
<dbReference type="InterPro" id="IPR050428">
    <property type="entry name" value="TCS_sensor_his_kinase"/>
</dbReference>
<dbReference type="Gene3D" id="3.30.565.10">
    <property type="entry name" value="Histidine kinase-like ATPase, C-terminal domain"/>
    <property type="match status" value="1"/>
</dbReference>
<keyword evidence="12" id="KW-0472">Membrane</keyword>
<dbReference type="InterPro" id="IPR003594">
    <property type="entry name" value="HATPase_dom"/>
</dbReference>
<dbReference type="Gene3D" id="1.10.287.130">
    <property type="match status" value="1"/>
</dbReference>
<evidence type="ECO:0000259" key="13">
    <source>
        <dbReference type="PROSITE" id="PS50109"/>
    </source>
</evidence>
<dbReference type="AlphaFoldDB" id="V9HM71"/>
<dbReference type="PROSITE" id="PS50109">
    <property type="entry name" value="HIS_KIN"/>
    <property type="match status" value="1"/>
</dbReference>
<name>V9HM71_9NEIS</name>
<evidence type="ECO:0000259" key="14">
    <source>
        <dbReference type="PROSITE" id="PS50885"/>
    </source>
</evidence>
<dbReference type="GO" id="GO:0005886">
    <property type="term" value="C:plasma membrane"/>
    <property type="evidence" value="ECO:0007669"/>
    <property type="project" value="TreeGrafter"/>
</dbReference>
<dbReference type="PANTHER" id="PTHR45436">
    <property type="entry name" value="SENSOR HISTIDINE KINASE YKOH"/>
    <property type="match status" value="1"/>
</dbReference>
<keyword evidence="8" id="KW-0418">Kinase</keyword>
<comment type="catalytic activity">
    <reaction evidence="1">
        <text>ATP + protein L-histidine = ADP + protein N-phospho-L-histidine.</text>
        <dbReference type="EC" id="2.7.13.3"/>
    </reaction>
</comment>
<keyword evidence="10 12" id="KW-1133">Transmembrane helix</keyword>
<feature type="domain" description="Histidine kinase" evidence="13">
    <location>
        <begin position="226"/>
        <end position="436"/>
    </location>
</feature>